<feature type="domain" description="SSD" evidence="7">
    <location>
        <begin position="246"/>
        <end position="377"/>
    </location>
</feature>
<dbReference type="PANTHER" id="PTHR33406:SF13">
    <property type="entry name" value="MEMBRANE PROTEIN YDFJ"/>
    <property type="match status" value="1"/>
</dbReference>
<keyword evidence="9" id="KW-1185">Reference proteome</keyword>
<proteinExistence type="predicted"/>
<protein>
    <recommendedName>
        <fullName evidence="7">SSD domain-containing protein</fullName>
    </recommendedName>
</protein>
<evidence type="ECO:0000256" key="6">
    <source>
        <dbReference type="SAM" id="Phobius"/>
    </source>
</evidence>
<feature type="transmembrane region" description="Helical" evidence="6">
    <location>
        <begin position="788"/>
        <end position="809"/>
    </location>
</feature>
<dbReference type="PANTHER" id="PTHR33406">
    <property type="entry name" value="MEMBRANE PROTEIN MJ1562-RELATED"/>
    <property type="match status" value="1"/>
</dbReference>
<feature type="transmembrane region" description="Helical" evidence="6">
    <location>
        <begin position="315"/>
        <end position="343"/>
    </location>
</feature>
<dbReference type="SUPFAM" id="SSF82866">
    <property type="entry name" value="Multidrug efflux transporter AcrB transmembrane domain"/>
    <property type="match status" value="2"/>
</dbReference>
<keyword evidence="2" id="KW-1003">Cell membrane</keyword>
<evidence type="ECO:0000313" key="8">
    <source>
        <dbReference type="EMBL" id="MBB6228254.1"/>
    </source>
</evidence>
<keyword evidence="3 6" id="KW-0812">Transmembrane</keyword>
<dbReference type="RefSeq" id="WP_184200272.1">
    <property type="nucleotide sequence ID" value="NZ_JACIIV010000017.1"/>
</dbReference>
<organism evidence="8 9">
    <name type="scientific">Polymorphobacter multimanifer</name>
    <dbReference type="NCBI Taxonomy" id="1070431"/>
    <lineage>
        <taxon>Bacteria</taxon>
        <taxon>Pseudomonadati</taxon>
        <taxon>Pseudomonadota</taxon>
        <taxon>Alphaproteobacteria</taxon>
        <taxon>Sphingomonadales</taxon>
        <taxon>Sphingosinicellaceae</taxon>
        <taxon>Polymorphobacter</taxon>
    </lineage>
</organism>
<evidence type="ECO:0000259" key="7">
    <source>
        <dbReference type="PROSITE" id="PS50156"/>
    </source>
</evidence>
<feature type="transmembrane region" description="Helical" evidence="6">
    <location>
        <begin position="668"/>
        <end position="687"/>
    </location>
</feature>
<feature type="transmembrane region" description="Helical" evidence="6">
    <location>
        <begin position="617"/>
        <end position="635"/>
    </location>
</feature>
<feature type="transmembrane region" description="Helical" evidence="6">
    <location>
        <begin position="349"/>
        <end position="374"/>
    </location>
</feature>
<name>A0A841L6M5_9SPHN</name>
<evidence type="ECO:0000256" key="2">
    <source>
        <dbReference type="ARBA" id="ARBA00022475"/>
    </source>
</evidence>
<sequence>MLRTYADLVVQHRKVILALSLLLTLLLGLQLRNLDVIVDADELLPRDHPFVQVTERVQAVFGNRYTVVIGVTPANGDVFTPKTLGKVLAVTNALVATPGVAAGNIQSLAAPRAKDIAGNAEGLAVSRLLDHVPATLAEAQAVKARLAANPQYRDVLVSRDGGTAAIYVEFKKDPKGFGAVMAKIEAAVAPIRDADTRIEVAGQPVFLGLLETFSKRMAWLLPIAILLIGIIHLEAFRTIQGLVLPLVTAVLALVWSLGIMTMAGVHLDPFNNVTPILILAVAAGHAVQMLKRYYEEYDRLRADPALDPRAANRAAVVASVIKVGPVMLAACTIASLSFMSLAWFDIQAIRTFGIFCGLGIISIAVVELTFTPALRAMLPAPKHRETRAEKKITFWDRLAAGLAKLVATAPARRRVFVVAGIAAVALAAGASQVHIDNSLRSFFGADLAARVDDSTLNSELAGTNTFYVLVEGRSDDAIKDPAVLRAMDNTQRWLAAQPGIGHTLSVVDLLKQINRGMNGGAKAAGMLPANADLVSQYLLLYSMSGEPGDFDGLVDYPYRSAIIQAFVKTDSSVFVADINKRILPVIQANFPSNVTVRLGGSITTPTAMNEVMVAGKVRNVLQIFAVVFIVAAVMFRSARLGALILVPLAATVLAVFGVMGLLHIPLQIATATMAALAVGIGADYAIYLTWRLREELKDGADEADAVAATYASAGKAVLFVATAVAGGYAVLMLSLGFNVHLWLGLLTSVSMVAAAVSALTLYAALLLTVRPRVIFAARRQDKAKRAGLVSRPAAIALSLVLTGAALMHAEPGHAQISTTSAANVDAATLMADSLKAGKPQRSLAVGRFVLINSAGQQRVRQTTSITELKSDGANNRRVTRFNSPADIAGTAVLTVENAGDDDIWVYLPALKKVRRLAASNRRDAFVGTDFSYGDVLGHPVEEWTHRLLRTETVDGAATSVVESLPRDAAVAAATGYSRRLSWLRTADRVPVKAEYYGPQATLMKVYTATDIRLVDPARRCFQPMRQVMRNVATGHMTVIEYTSFKTDVPVAAEQFQPRSLERGL</sequence>
<reference evidence="8 9" key="1">
    <citation type="submission" date="2020-08" db="EMBL/GenBank/DDBJ databases">
        <title>Genomic Encyclopedia of Type Strains, Phase IV (KMG-IV): sequencing the most valuable type-strain genomes for metagenomic binning, comparative biology and taxonomic classification.</title>
        <authorList>
            <person name="Goeker M."/>
        </authorList>
    </citation>
    <scope>NUCLEOTIDE SEQUENCE [LARGE SCALE GENOMIC DNA]</scope>
    <source>
        <strain evidence="8 9">DSM 102189</strain>
    </source>
</reference>
<feature type="transmembrane region" description="Helical" evidence="6">
    <location>
        <begin position="716"/>
        <end position="735"/>
    </location>
</feature>
<dbReference type="Pfam" id="PF03176">
    <property type="entry name" value="MMPL"/>
    <property type="match status" value="2"/>
</dbReference>
<feature type="transmembrane region" description="Helical" evidence="6">
    <location>
        <begin position="642"/>
        <end position="662"/>
    </location>
</feature>
<dbReference type="PROSITE" id="PS50156">
    <property type="entry name" value="SSD"/>
    <property type="match status" value="1"/>
</dbReference>
<evidence type="ECO:0000256" key="1">
    <source>
        <dbReference type="ARBA" id="ARBA00004651"/>
    </source>
</evidence>
<dbReference type="InterPro" id="IPR050545">
    <property type="entry name" value="Mycobact_MmpL"/>
</dbReference>
<dbReference type="EMBL" id="JACIIV010000017">
    <property type="protein sequence ID" value="MBB6228254.1"/>
    <property type="molecule type" value="Genomic_DNA"/>
</dbReference>
<dbReference type="GO" id="GO:0005886">
    <property type="term" value="C:plasma membrane"/>
    <property type="evidence" value="ECO:0007669"/>
    <property type="project" value="UniProtKB-SubCell"/>
</dbReference>
<evidence type="ECO:0000256" key="3">
    <source>
        <dbReference type="ARBA" id="ARBA00022692"/>
    </source>
</evidence>
<dbReference type="AlphaFoldDB" id="A0A841L6M5"/>
<keyword evidence="4 6" id="KW-1133">Transmembrane helix</keyword>
<dbReference type="InterPro" id="IPR033399">
    <property type="entry name" value="TP_0789-like"/>
</dbReference>
<dbReference type="CDD" id="cd16329">
    <property type="entry name" value="LolA_like"/>
    <property type="match status" value="1"/>
</dbReference>
<feature type="transmembrane region" description="Helical" evidence="6">
    <location>
        <begin position="217"/>
        <end position="236"/>
    </location>
</feature>
<accession>A0A841L6M5</accession>
<comment type="subcellular location">
    <subcellularLocation>
        <location evidence="1">Cell membrane</location>
        <topology evidence="1">Multi-pass membrane protein</topology>
    </subcellularLocation>
</comment>
<dbReference type="Gene3D" id="1.20.1640.10">
    <property type="entry name" value="Multidrug efflux transporter AcrB transmembrane domain"/>
    <property type="match status" value="2"/>
</dbReference>
<dbReference type="Pfam" id="PF17131">
    <property type="entry name" value="LolA_like"/>
    <property type="match status" value="1"/>
</dbReference>
<dbReference type="Gene3D" id="2.50.20.10">
    <property type="entry name" value="Lipoprotein localisation LolA/LolB/LppX"/>
    <property type="match status" value="1"/>
</dbReference>
<feature type="transmembrane region" description="Helical" evidence="6">
    <location>
        <begin position="243"/>
        <end position="267"/>
    </location>
</feature>
<comment type="caution">
    <text evidence="8">The sequence shown here is derived from an EMBL/GenBank/DDBJ whole genome shotgun (WGS) entry which is preliminary data.</text>
</comment>
<evidence type="ECO:0000256" key="5">
    <source>
        <dbReference type="ARBA" id="ARBA00023136"/>
    </source>
</evidence>
<feature type="transmembrane region" description="Helical" evidence="6">
    <location>
        <begin position="273"/>
        <end position="294"/>
    </location>
</feature>
<evidence type="ECO:0000256" key="4">
    <source>
        <dbReference type="ARBA" id="ARBA00022989"/>
    </source>
</evidence>
<feature type="transmembrane region" description="Helical" evidence="6">
    <location>
        <begin position="415"/>
        <end position="435"/>
    </location>
</feature>
<evidence type="ECO:0000313" key="9">
    <source>
        <dbReference type="Proteomes" id="UP000538147"/>
    </source>
</evidence>
<feature type="transmembrane region" description="Helical" evidence="6">
    <location>
        <begin position="741"/>
        <end position="767"/>
    </location>
</feature>
<keyword evidence="5 6" id="KW-0472">Membrane</keyword>
<dbReference type="Proteomes" id="UP000538147">
    <property type="component" value="Unassembled WGS sequence"/>
</dbReference>
<dbReference type="InterPro" id="IPR004869">
    <property type="entry name" value="MMPL_dom"/>
</dbReference>
<dbReference type="InterPro" id="IPR000731">
    <property type="entry name" value="SSD"/>
</dbReference>
<gene>
    <name evidence="8" type="ORF">FHS79_002439</name>
</gene>